<proteinExistence type="predicted"/>
<accession>A0ABS4M2S7</accession>
<protein>
    <recommendedName>
        <fullName evidence="4">Proline rich protein membrane protein</fullName>
    </recommendedName>
</protein>
<evidence type="ECO:0000313" key="2">
    <source>
        <dbReference type="EMBL" id="MBP2053938.1"/>
    </source>
</evidence>
<feature type="transmembrane region" description="Helical" evidence="1">
    <location>
        <begin position="139"/>
        <end position="165"/>
    </location>
</feature>
<keyword evidence="3" id="KW-1185">Reference proteome</keyword>
<keyword evidence="1" id="KW-0812">Transmembrane</keyword>
<evidence type="ECO:0008006" key="4">
    <source>
        <dbReference type="Google" id="ProtNLM"/>
    </source>
</evidence>
<dbReference type="InterPro" id="IPR039708">
    <property type="entry name" value="MT1774/Rv1733c-like"/>
</dbReference>
<dbReference type="EMBL" id="JAGGLP010000018">
    <property type="protein sequence ID" value="MBP2053938.1"/>
    <property type="molecule type" value="Genomic_DNA"/>
</dbReference>
<reference evidence="2 3" key="1">
    <citation type="submission" date="2021-03" db="EMBL/GenBank/DDBJ databases">
        <title>Genomic Encyclopedia of Type Strains, Phase IV (KMG-IV): sequencing the most valuable type-strain genomes for metagenomic binning, comparative biology and taxonomic classification.</title>
        <authorList>
            <person name="Goeker M."/>
        </authorList>
    </citation>
    <scope>NUCLEOTIDE SEQUENCE [LARGE SCALE GENOMIC DNA]</scope>
    <source>
        <strain evidence="2 3">DSM 40499</strain>
    </source>
</reference>
<keyword evidence="1" id="KW-0472">Membrane</keyword>
<dbReference type="PANTHER" id="PTHR42305">
    <property type="entry name" value="MEMBRANE PROTEIN RV1733C-RELATED"/>
    <property type="match status" value="1"/>
</dbReference>
<keyword evidence="1" id="KW-1133">Transmembrane helix</keyword>
<evidence type="ECO:0000256" key="1">
    <source>
        <dbReference type="SAM" id="Phobius"/>
    </source>
</evidence>
<comment type="caution">
    <text evidence="2">The sequence shown here is derived from an EMBL/GenBank/DDBJ whole genome shotgun (WGS) entry which is preliminary data.</text>
</comment>
<dbReference type="PANTHER" id="PTHR42305:SF1">
    <property type="entry name" value="MEMBRANE PROTEIN RV1733C-RELATED"/>
    <property type="match status" value="1"/>
</dbReference>
<organism evidence="2 3">
    <name type="scientific">Streptomyces griseochromogenes</name>
    <dbReference type="NCBI Taxonomy" id="68214"/>
    <lineage>
        <taxon>Bacteria</taxon>
        <taxon>Bacillati</taxon>
        <taxon>Actinomycetota</taxon>
        <taxon>Actinomycetes</taxon>
        <taxon>Kitasatosporales</taxon>
        <taxon>Streptomycetaceae</taxon>
        <taxon>Streptomyces</taxon>
    </lineage>
</organism>
<dbReference type="Proteomes" id="UP001519309">
    <property type="component" value="Unassembled WGS sequence"/>
</dbReference>
<gene>
    <name evidence="2" type="ORF">J2Z21_006940</name>
</gene>
<sequence>MKAFRGPKVWLWRWRRNPLRRRADVVEAWVVLAAWLLTVLAGVLAGLAASGSVEHGLARERADWHPAVARVVAQAPGKPAASGAGGERVWAEVRWTVADGSAHTGQARVAPGSTAGAAVAVWTDPRGHLVTRPTTASEAAFRATLIGSMVGVGAAAVPFVGGTVLRGRLERRRMDRWDAEWARLGPQWGRMTG</sequence>
<name>A0ABS4M2S7_9ACTN</name>
<evidence type="ECO:0000313" key="3">
    <source>
        <dbReference type="Proteomes" id="UP001519309"/>
    </source>
</evidence>